<comment type="caution">
    <text evidence="2">The sequence shown here is derived from an EMBL/GenBank/DDBJ whole genome shotgun (WGS) entry which is preliminary data.</text>
</comment>
<dbReference type="Gene3D" id="1.25.10.10">
    <property type="entry name" value="Leucine-rich Repeat Variant"/>
    <property type="match status" value="1"/>
</dbReference>
<dbReference type="InterPro" id="IPR016024">
    <property type="entry name" value="ARM-type_fold"/>
</dbReference>
<dbReference type="Proteomes" id="UP000663844">
    <property type="component" value="Unassembled WGS sequence"/>
</dbReference>
<reference evidence="2" key="1">
    <citation type="submission" date="2021-02" db="EMBL/GenBank/DDBJ databases">
        <authorList>
            <person name="Nowell W R."/>
        </authorList>
    </citation>
    <scope>NUCLEOTIDE SEQUENCE</scope>
</reference>
<feature type="coiled-coil region" evidence="1">
    <location>
        <begin position="59"/>
        <end position="86"/>
    </location>
</feature>
<dbReference type="EMBL" id="CAJOAZ010010739">
    <property type="protein sequence ID" value="CAF4225497.1"/>
    <property type="molecule type" value="Genomic_DNA"/>
</dbReference>
<name>A0A820D3K0_9BILA</name>
<accession>A0A820D3K0</accession>
<gene>
    <name evidence="2" type="ORF">OXD698_LOCUS42108</name>
</gene>
<protein>
    <submittedName>
        <fullName evidence="2">Uncharacterized protein</fullName>
    </submittedName>
</protein>
<keyword evidence="1" id="KW-0175">Coiled coil</keyword>
<dbReference type="SUPFAM" id="SSF48371">
    <property type="entry name" value="ARM repeat"/>
    <property type="match status" value="1"/>
</dbReference>
<evidence type="ECO:0000313" key="3">
    <source>
        <dbReference type="Proteomes" id="UP000663844"/>
    </source>
</evidence>
<proteinExistence type="predicted"/>
<dbReference type="InterPro" id="IPR011989">
    <property type="entry name" value="ARM-like"/>
</dbReference>
<organism evidence="2 3">
    <name type="scientific">Adineta steineri</name>
    <dbReference type="NCBI Taxonomy" id="433720"/>
    <lineage>
        <taxon>Eukaryota</taxon>
        <taxon>Metazoa</taxon>
        <taxon>Spiralia</taxon>
        <taxon>Gnathifera</taxon>
        <taxon>Rotifera</taxon>
        <taxon>Eurotatoria</taxon>
        <taxon>Bdelloidea</taxon>
        <taxon>Adinetida</taxon>
        <taxon>Adinetidae</taxon>
        <taxon>Adineta</taxon>
    </lineage>
</organism>
<sequence>MALKNYFKQNDNELSKSLTKAIYDLSLIPSNCIILHDVGIALDLLKLIGDDDPYVQEKSANALRNMRQLLNDNRQIERSLNKNINRGMG</sequence>
<evidence type="ECO:0000256" key="1">
    <source>
        <dbReference type="SAM" id="Coils"/>
    </source>
</evidence>
<dbReference type="AlphaFoldDB" id="A0A820D3K0"/>
<evidence type="ECO:0000313" key="2">
    <source>
        <dbReference type="EMBL" id="CAF4225497.1"/>
    </source>
</evidence>